<dbReference type="PROSITE" id="PS50042">
    <property type="entry name" value="CNMP_BINDING_3"/>
    <property type="match status" value="2"/>
</dbReference>
<evidence type="ECO:0000313" key="4">
    <source>
        <dbReference type="Proteomes" id="UP000028834"/>
    </source>
</evidence>
<feature type="compositionally biased region" description="Basic and acidic residues" evidence="1">
    <location>
        <begin position="12"/>
        <end position="27"/>
    </location>
</feature>
<feature type="region of interest" description="Disordered" evidence="1">
    <location>
        <begin position="639"/>
        <end position="673"/>
    </location>
</feature>
<feature type="region of interest" description="Disordered" evidence="1">
    <location>
        <begin position="1745"/>
        <end position="2129"/>
    </location>
</feature>
<feature type="compositionally biased region" description="Polar residues" evidence="1">
    <location>
        <begin position="2234"/>
        <end position="2247"/>
    </location>
</feature>
<feature type="compositionally biased region" description="Basic and acidic residues" evidence="1">
    <location>
        <begin position="2484"/>
        <end position="2505"/>
    </location>
</feature>
<accession>A0A086LLJ5</accession>
<feature type="region of interest" description="Disordered" evidence="1">
    <location>
        <begin position="337"/>
        <end position="545"/>
    </location>
</feature>
<evidence type="ECO:0000313" key="3">
    <source>
        <dbReference type="EMBL" id="KFG57513.1"/>
    </source>
</evidence>
<feature type="compositionally biased region" description="Polar residues" evidence="1">
    <location>
        <begin position="1"/>
        <end position="11"/>
    </location>
</feature>
<feature type="domain" description="Cyclic nucleotide-binding" evidence="2">
    <location>
        <begin position="2769"/>
        <end position="2818"/>
    </location>
</feature>
<dbReference type="InterPro" id="IPR000595">
    <property type="entry name" value="cNMP-bd_dom"/>
</dbReference>
<feature type="region of interest" description="Disordered" evidence="1">
    <location>
        <begin position="243"/>
        <end position="309"/>
    </location>
</feature>
<feature type="compositionally biased region" description="Basic and acidic residues" evidence="1">
    <location>
        <begin position="2077"/>
        <end position="2090"/>
    </location>
</feature>
<feature type="region of interest" description="Disordered" evidence="1">
    <location>
        <begin position="1288"/>
        <end position="1731"/>
    </location>
</feature>
<feature type="compositionally biased region" description="Polar residues" evidence="1">
    <location>
        <begin position="279"/>
        <end position="298"/>
    </location>
</feature>
<feature type="compositionally biased region" description="Basic and acidic residues" evidence="1">
    <location>
        <begin position="1946"/>
        <end position="1958"/>
    </location>
</feature>
<dbReference type="Pfam" id="PF00027">
    <property type="entry name" value="cNMP_binding"/>
    <property type="match status" value="1"/>
</dbReference>
<name>A0A086LLJ5_TOXGO</name>
<feature type="compositionally biased region" description="Basic and acidic residues" evidence="1">
    <location>
        <begin position="491"/>
        <end position="509"/>
    </location>
</feature>
<feature type="compositionally biased region" description="Basic and acidic residues" evidence="1">
    <location>
        <begin position="252"/>
        <end position="262"/>
    </location>
</feature>
<feature type="compositionally biased region" description="Low complexity" evidence="1">
    <location>
        <begin position="2219"/>
        <end position="2233"/>
    </location>
</feature>
<evidence type="ECO:0000259" key="2">
    <source>
        <dbReference type="PROSITE" id="PS50042"/>
    </source>
</evidence>
<feature type="compositionally biased region" description="Basic and acidic residues" evidence="1">
    <location>
        <begin position="2443"/>
        <end position="2455"/>
    </location>
</feature>
<feature type="compositionally biased region" description="Polar residues" evidence="1">
    <location>
        <begin position="1872"/>
        <end position="1882"/>
    </location>
</feature>
<feature type="compositionally biased region" description="Low complexity" evidence="1">
    <location>
        <begin position="2388"/>
        <end position="2398"/>
    </location>
</feature>
<evidence type="ECO:0000256" key="1">
    <source>
        <dbReference type="SAM" id="MobiDB-lite"/>
    </source>
</evidence>
<dbReference type="InterPro" id="IPR014710">
    <property type="entry name" value="RmlC-like_jellyroll"/>
</dbReference>
<feature type="compositionally biased region" description="Basic and acidic residues" evidence="1">
    <location>
        <begin position="1323"/>
        <end position="1333"/>
    </location>
</feature>
<feature type="compositionally biased region" description="Basic and acidic residues" evidence="1">
    <location>
        <begin position="1288"/>
        <end position="1316"/>
    </location>
</feature>
<feature type="region of interest" description="Disordered" evidence="1">
    <location>
        <begin position="881"/>
        <end position="901"/>
    </location>
</feature>
<feature type="compositionally biased region" description="Basic and acidic residues" evidence="1">
    <location>
        <begin position="1787"/>
        <end position="1799"/>
    </location>
</feature>
<feature type="compositionally biased region" description="Basic and acidic residues" evidence="1">
    <location>
        <begin position="2026"/>
        <end position="2041"/>
    </location>
</feature>
<dbReference type="Proteomes" id="UP000028834">
    <property type="component" value="Unassembled WGS sequence"/>
</dbReference>
<feature type="compositionally biased region" description="Low complexity" evidence="1">
    <location>
        <begin position="1484"/>
        <end position="1500"/>
    </location>
</feature>
<feature type="compositionally biased region" description="Basic and acidic residues" evidence="1">
    <location>
        <begin position="2825"/>
        <end position="2840"/>
    </location>
</feature>
<dbReference type="CDD" id="cd00038">
    <property type="entry name" value="CAP_ED"/>
    <property type="match status" value="1"/>
</dbReference>
<feature type="compositionally biased region" description="Basic and acidic residues" evidence="1">
    <location>
        <begin position="1745"/>
        <end position="1762"/>
    </location>
</feature>
<dbReference type="InterPro" id="IPR018490">
    <property type="entry name" value="cNMP-bd_dom_sf"/>
</dbReference>
<organism evidence="3 4">
    <name type="scientific">Toxoplasma gondii RUB</name>
    <dbReference type="NCBI Taxonomy" id="935652"/>
    <lineage>
        <taxon>Eukaryota</taxon>
        <taxon>Sar</taxon>
        <taxon>Alveolata</taxon>
        <taxon>Apicomplexa</taxon>
        <taxon>Conoidasida</taxon>
        <taxon>Coccidia</taxon>
        <taxon>Eucoccidiorida</taxon>
        <taxon>Eimeriorina</taxon>
        <taxon>Sarcocystidae</taxon>
        <taxon>Toxoplasma</taxon>
    </lineage>
</organism>
<sequence length="3078" mass="333546">MYSPQWPTTVESRGRDRERMHRGERASRPSVVSSVPPHCVGSSSTCWPGQSYSPMTSPSSPLPAPSAPSVPYALHYSSTRQYPICSTPSFPSFSTSSVWGNPFTAEHKAPQVKGDHLSPASARPFLGTVRSISPAPQDAERSLASRGHFLPEKRPEQNGWQLAAGAGHQSRPDMTSLTHALSGSRTEESPRTEAALAGEVRSAGSRVLEHVVASPVKEASIRVSQEAPDVSLKKSRTLAERFFLISSPPKAPKAETRSAQDNEEREEGLDLTGGDDHVGTSSQQVKQSSFGDESSDPATSWERGESAASLESLFRGRSLQQKKKRWWAGLASSLGRRSRSVECGRRGGDAAEGRGAEESEKGRLPQDTPGSRSGPQSAAELRKETREGRGVRDEPGENESDLWRRPASPEEDMARKERWREKRERETLDESSSGFLPMTELLKGQGEGRAGRRSDSSFVSSRASTKKSVTTKLSRSLSRLFGGKKKKTKGKERAGEQADGTSEGRRHSADGGPRQAHGRRDSSTSVSSLSSRSGPSTDLSRSSSPCSPCFSASQWEEAFSSLPPIPPSVAALSDTCQDLLLDQLKVLERGVQQLLAGQGSDVVLACIADEPRISEVMKPNHPSGSAYRSQLLVDEKGHDEGGDLSRQGAVEGACTGERREGNSRGGGELGEGEASFFFSPERAQKVCRRSQIPRAVGRLREELTAEHTASIQLLTDERNRLVLNKLLVGIHEVRGLVRTFTDVSRNAQGEAAEILADAAQLRAWSAKHGELAEGRDLVEHYHRQVAESASGVIREYHRRCIQLNSDIQLMRDQISQVVHAAFLEASRLPPLHSLYASSSERNCVDAFLSSCPYSGDPRIFMVSPPFLSRLQLYALSHLPPSRSAHAPDSPAESPTGAVASSTASSLHVGRHAVVVPVSSSALFQPGRCVQSVPPGLLLRSSKEDLAALEHRLEGKWGSFNLFEAWQNDAMKWQWRDAMMQRNFATREEEIERWRRDSEARVLAAVDLRLQELWAGRMQELRRVAGENLEDSFVSLLVDRVPSVADVVQRVQQKRRATGSASLSSASSLSCFHFASALAAGVSNEEVEAAFLAAEDMRSRLVEVASSEVFRQLVYAQQIVADYREGKSREKLLGVLEETVGKQMREICHLRTRLEEESDLACQPDRIRDECQKTEAAITMLEEELIAMQEKRTLRQQRLLDLRDSAQTKLQRVTALFDDDQALCRSLEEQCAGERRRGERVERLWQEIGIEKLEEMKQELARLKGENVALQADLEVARFELDVKRKKEELKREEAQRRQAEAARKQQEMREKKEERERKKRALKERDVAEKDDAAETQSQRKSPLDSSGLIVRWHKATSSPLPTGSGSQAGNEGEKKHEREAYGVEEWEADRASDSQGMSFSRASTSKRVGHFSSLFKWPSSKRSSSTPAELRTREGESGCEDTESPNGEGPHLRATAIQAASQRPVDSGVGEAHKTSRAAPEVGGLKSLSSSAGKNAEGPAEGGEASGRGGLVCADSFSRGIVAGEQTRESRENSGYEAKTGTAELLSPSPNSVLIRGSSAPPPGQDPRESRRERDSGLSGTRGTDHVRDVQPSSPPPEKAPGKSALRRFFSGSPEWAAGLRRRPSSKKQDEGDEVSADRSGQKAGCAAAAQQAVTEDLSGGGGRGTALTTAHTQGDSGRGDQPTRASSLFFRPESWSETKTRRDECARGRMSPPHHRSGEQSQSCFSTPDALDVVRHAEVQARFARGQEARRKEERARELLGMRSSAASRGDSTKELSRDSSGNPDVEHRRQRNELPREGCVGWGQRTVGKEEPFSQDDETISGGMSHPEGAERGAYPSDGPHSGDTSLSLHADRDSEVQRRTPSKEEQSKANVLSPSSPVWQKHAALCSALGRLERTETSSARGRSPKAGGLDQKSESDMDVLEEETTQKEAENVGSGSSEARPTSECRDSGEAQAREGNSSVESEASHTFLPFVSSSSRTSPEEGLQLFFGQCRSSDRDQQSSDSRKRRAWEVEDTATPRALQEAREGSRVLEERAKDGNGNVPPLDLRGGNAGGTTERRSTFVSLEGIGLSRGSEHGKQNRGESVERLPTTGFPGSDGPAPTCGIKGDARARHTDNFSLPSGSSLHLVGPDGLCLFGRSSSSVESAWENRGAKRDSGDRGNSFSGAEAASRPSWEANEQGKGLTSESLVVGERQIPGLPTVAQFSNSGNAHDAPSDSNASGSARRSASAQTVAKRSPRPTTSADSERQFDSLGSIIEAGLDSGGGHSESSVPADIENVATHREKATGETVPQASSLQTTGLPSWSEIPGGPPVASCSSLRRTAGDNVPGGLPGEEQLSDEKRSSFVSPAPAGVSLSLLGSFGEGDGAQGQGNTAGEGRREHEPCGGLPRPRGGPEALSCDAPKAIFFSLSATESRVGEQNGETKQKEQVGPSSSVSAHHTVDAGEEEKAADPEDLAGGNQHLSARSVRIAGGCLRPRPFPADKLRFGELDEKGEDKDRKPETSPPRAGGGNEGKGSFPPFRSSLSRSFSCDSSLFSVPLTDERSSASRSPPASSPGFERDGYTAVDTPETEEDQQASPPPSQTTLRESVTVEPGEDGPMSFLLPSPRAALEPVGCSPSSSEREAEVRERGSDGAGKDSKRRRRTEFPFSASAPFSFRRSLDEGKALFRGSTFFSRKGGGREEKEATAGLLPRAGSLDFSILSRRGNKKVCSFGILGSVALDTWGDEEGGLVTEDSPIETFRFNLTQTSHETGQADVQNAVLNSPVFALFDVDEKRQILELLISSITHVTEECTIFHRGEKVDVLYFVERGELEMAAVGPDPENHAEEANLGEREESAVGSAPDSQEAELGNHRHSAMAFSVLQIPSGAFVLPRAFLRAGCTAYRVRAVKPSSLYKLTAQSFQTVANGAVLRRASDLLAYMLRCPILEALTKREASQLIPLMRWQQFLPNEIILHQEQISRTMLIVMKGKARGVRRLSRHGRPETLEYYEEGSCINYLCLLQELPNSTSVIAEQPEGCIVASLSASDFVGLMGSAERLLDRGQETADGGKGFSGRIDLGEVKKTWHKVLKMAGPR</sequence>
<feature type="compositionally biased region" description="Basic and acidic residues" evidence="1">
    <location>
        <begin position="1567"/>
        <end position="1577"/>
    </location>
</feature>
<feature type="region of interest" description="Disordered" evidence="1">
    <location>
        <begin position="2148"/>
        <end position="2648"/>
    </location>
</feature>
<feature type="compositionally biased region" description="Basic and acidic residues" evidence="1">
    <location>
        <begin position="2624"/>
        <end position="2641"/>
    </location>
</feature>
<reference evidence="3 4" key="1">
    <citation type="submission" date="2014-05" db="EMBL/GenBank/DDBJ databases">
        <authorList>
            <person name="Sibley D."/>
            <person name="Venepally P."/>
            <person name="Karamycheva S."/>
            <person name="Hadjithomas M."/>
            <person name="Khan A."/>
            <person name="Brunk B."/>
            <person name="Roos D."/>
            <person name="Caler E."/>
            <person name="Lorenzi H."/>
        </authorList>
    </citation>
    <scope>NUCLEOTIDE SEQUENCE [LARGE SCALE GENOMIC DNA]</scope>
    <source>
        <strain evidence="3 4">RUB</strain>
    </source>
</reference>
<feature type="compositionally biased region" description="Basic and acidic residues" evidence="1">
    <location>
        <begin position="380"/>
        <end position="428"/>
    </location>
</feature>
<dbReference type="Gene3D" id="2.60.120.10">
    <property type="entry name" value="Jelly Rolls"/>
    <property type="match status" value="2"/>
</dbReference>
<feature type="compositionally biased region" description="Gly residues" evidence="1">
    <location>
        <begin position="1501"/>
        <end position="1511"/>
    </location>
</feature>
<comment type="caution">
    <text evidence="3">The sequence shown here is derived from an EMBL/GenBank/DDBJ whole genome shotgun (WGS) entry which is preliminary data.</text>
</comment>
<dbReference type="VEuPathDB" id="ToxoDB:TGRUB_295850"/>
<feature type="compositionally biased region" description="Polar residues" evidence="1">
    <location>
        <begin position="1394"/>
        <end position="1407"/>
    </location>
</feature>
<gene>
    <name evidence="3" type="ORF">TGRUB_295850</name>
</gene>
<feature type="compositionally biased region" description="Basic and acidic residues" evidence="1">
    <location>
        <begin position="1696"/>
        <end position="1709"/>
    </location>
</feature>
<proteinExistence type="predicted"/>
<feature type="compositionally biased region" description="Basic and acidic residues" evidence="1">
    <location>
        <begin position="1372"/>
        <end position="1382"/>
    </location>
</feature>
<feature type="compositionally biased region" description="Basic and acidic residues" evidence="1">
    <location>
        <begin position="1998"/>
        <end position="2008"/>
    </location>
</feature>
<feature type="region of interest" description="Disordered" evidence="1">
    <location>
        <begin position="2820"/>
        <end position="2853"/>
    </location>
</feature>
<feature type="compositionally biased region" description="Polar residues" evidence="1">
    <location>
        <begin position="172"/>
        <end position="184"/>
    </location>
</feature>
<feature type="domain" description="Cyclic nucleotide-binding" evidence="2">
    <location>
        <begin position="2929"/>
        <end position="3044"/>
    </location>
</feature>
<feature type="compositionally biased region" description="Low complexity" evidence="1">
    <location>
        <begin position="2520"/>
        <end position="2540"/>
    </location>
</feature>
<feature type="compositionally biased region" description="Low complexity" evidence="1">
    <location>
        <begin position="28"/>
        <end position="44"/>
    </location>
</feature>
<feature type="compositionally biased region" description="Polar residues" evidence="1">
    <location>
        <begin position="2293"/>
        <end position="2306"/>
    </location>
</feature>
<feature type="region of interest" description="Disordered" evidence="1">
    <location>
        <begin position="1"/>
        <end position="67"/>
    </location>
</feature>
<protein>
    <submittedName>
        <fullName evidence="3">Cyclic nucleotide-binding domain-containing protein</fullName>
    </submittedName>
</protein>
<feature type="compositionally biased region" description="Polar residues" evidence="1">
    <location>
        <begin position="1668"/>
        <end position="1677"/>
    </location>
</feature>
<feature type="compositionally biased region" description="Polar residues" evidence="1">
    <location>
        <begin position="1335"/>
        <end position="1345"/>
    </location>
</feature>
<feature type="region of interest" description="Disordered" evidence="1">
    <location>
        <begin position="165"/>
        <end position="195"/>
    </location>
</feature>
<dbReference type="SUPFAM" id="SSF51206">
    <property type="entry name" value="cAMP-binding domain-like"/>
    <property type="match status" value="2"/>
</dbReference>
<feature type="compositionally biased region" description="Basic and acidic residues" evidence="1">
    <location>
        <begin position="1853"/>
        <end position="1871"/>
    </location>
</feature>
<feature type="compositionally biased region" description="Polar residues" evidence="1">
    <location>
        <begin position="1356"/>
        <end position="1370"/>
    </location>
</feature>
<feature type="compositionally biased region" description="Low complexity" evidence="1">
    <location>
        <begin position="523"/>
        <end position="545"/>
    </location>
</feature>
<dbReference type="OrthoDB" id="331938at2759"/>
<feature type="compositionally biased region" description="Gly residues" evidence="1">
    <location>
        <begin position="2365"/>
        <end position="2378"/>
    </location>
</feature>
<dbReference type="SMART" id="SM00100">
    <property type="entry name" value="cNMP"/>
    <property type="match status" value="2"/>
</dbReference>
<feature type="compositionally biased region" description="Low complexity" evidence="1">
    <location>
        <begin position="2550"/>
        <end position="2559"/>
    </location>
</feature>
<feature type="compositionally biased region" description="Basic and acidic residues" evidence="1">
    <location>
        <begin position="339"/>
        <end position="364"/>
    </location>
</feature>
<feature type="compositionally biased region" description="Polar residues" evidence="1">
    <location>
        <begin position="466"/>
        <end position="477"/>
    </location>
</feature>
<dbReference type="EMBL" id="AFYV02002820">
    <property type="protein sequence ID" value="KFG57513.1"/>
    <property type="molecule type" value="Genomic_DNA"/>
</dbReference>